<evidence type="ECO:0000313" key="2">
    <source>
        <dbReference type="Proteomes" id="UP001162992"/>
    </source>
</evidence>
<keyword evidence="2" id="KW-1185">Reference proteome</keyword>
<evidence type="ECO:0000313" key="1">
    <source>
        <dbReference type="EMBL" id="KAJ7566603.1"/>
    </source>
</evidence>
<sequence>MKSSKDNKGKGRKQSKGDRGSLEPTALFPRLHVKETKNGGPRAPPRNKMALYEQLTIPAHRFVHPTANPEAASPMTTTLAYPPQRPYNGGLAVPMYMAPPMPISTMSTGNHPLGPPMATQTSSNAVDCKAGCQTVSSLSHHAGRSMISLGEVSSLATSVNVTGAILSSSAGRADEDFTVPTFSSDKGSESALTGCCLTKEYLSRHQLPEQTVSGGTYSGNSTLDLPISGDFETLQSQSHSGYGKGLSLKSSKASKKSGQEEKNGAGDDEIVSKDCGLIGKANKWQSPKIQSYSSKQTQWHDSDNSGSSRGYKSQHTMLETLANHKFNGKEGPAPGDIPVAARQNNLEASSKASRNLQGSGEVFNAKRQLNVSGFGGNTREVATLLNVREAEIFHPYFNNSAEGTEDVENQTDGSGVEPSQPGGGETSDDSGSSMVDSSPASKVQPKDIIGAVGQHEFWKMRKAILKQQRIFAMQLFELHRLVKVQEMMADSPTLRIEGISDCPSARTLAVKDLKSLGTPEKFAAKDDQKEADCQKDDSLRMPAVLQVSSLPETAHQSSLRMPAVLQVSSLPETAHLSSPLSGNAQDINYETQFGVYAAPFSFPIVPGQDNAWGYAPQPNANVNQWVGSITPGSVAYGYQPYRPFPPFYAPLGAYNRPYSPIIGIPSPFEVHPICPPIGYQQQLHMHSAGLDGVIPALPPYVPPFVDLGRKDGFDAKDYVNHSAMSRTRPTVIGKSGQFCSSRLACELSSEMLDTTATDASRWNGNQFCFQQVEHYAPLLGCQQPPYYSPRGFFPVLPPNHVDQRVQLSWFRGPPAANISNLEISSSDKPAEPVENMDIEQDKLFKRPREGSHAGGIIQHEGKPEKGTSVIISCVASDITRNCLPTSPWGSAFHAFNYRRPGMSDGHHEQVIKAVPHAMVATPESAAEILHSIQQERQ</sequence>
<dbReference type="EMBL" id="CM055093">
    <property type="protein sequence ID" value="KAJ7566603.1"/>
    <property type="molecule type" value="Genomic_DNA"/>
</dbReference>
<name>A0ACC2EJP6_DIPCM</name>
<dbReference type="Proteomes" id="UP001162992">
    <property type="component" value="Chromosome 2"/>
</dbReference>
<accession>A0ACC2EJP6</accession>
<reference evidence="2" key="1">
    <citation type="journal article" date="2024" name="Proc. Natl. Acad. Sci. U.S.A.">
        <title>Extraordinary preservation of gene collinearity over three hundred million years revealed in homosporous lycophytes.</title>
        <authorList>
            <person name="Li C."/>
            <person name="Wickell D."/>
            <person name="Kuo L.Y."/>
            <person name="Chen X."/>
            <person name="Nie B."/>
            <person name="Liao X."/>
            <person name="Peng D."/>
            <person name="Ji J."/>
            <person name="Jenkins J."/>
            <person name="Williams M."/>
            <person name="Shu S."/>
            <person name="Plott C."/>
            <person name="Barry K."/>
            <person name="Rajasekar S."/>
            <person name="Grimwood J."/>
            <person name="Han X."/>
            <person name="Sun S."/>
            <person name="Hou Z."/>
            <person name="He W."/>
            <person name="Dai G."/>
            <person name="Sun C."/>
            <person name="Schmutz J."/>
            <person name="Leebens-Mack J.H."/>
            <person name="Li F.W."/>
            <person name="Wang L."/>
        </authorList>
    </citation>
    <scope>NUCLEOTIDE SEQUENCE [LARGE SCALE GENOMIC DNA]</scope>
    <source>
        <strain evidence="2">cv. PW_Plant_1</strain>
    </source>
</reference>
<proteinExistence type="predicted"/>
<protein>
    <submittedName>
        <fullName evidence="1">Uncharacterized protein</fullName>
    </submittedName>
</protein>
<comment type="caution">
    <text evidence="1">The sequence shown here is derived from an EMBL/GenBank/DDBJ whole genome shotgun (WGS) entry which is preliminary data.</text>
</comment>
<organism evidence="1 2">
    <name type="scientific">Diphasiastrum complanatum</name>
    <name type="common">Issler's clubmoss</name>
    <name type="synonym">Lycopodium complanatum</name>
    <dbReference type="NCBI Taxonomy" id="34168"/>
    <lineage>
        <taxon>Eukaryota</taxon>
        <taxon>Viridiplantae</taxon>
        <taxon>Streptophyta</taxon>
        <taxon>Embryophyta</taxon>
        <taxon>Tracheophyta</taxon>
        <taxon>Lycopodiopsida</taxon>
        <taxon>Lycopodiales</taxon>
        <taxon>Lycopodiaceae</taxon>
        <taxon>Lycopodioideae</taxon>
        <taxon>Diphasiastrum</taxon>
    </lineage>
</organism>
<gene>
    <name evidence="1" type="ORF">O6H91_02G110700</name>
</gene>